<dbReference type="AlphaFoldDB" id="A0A918QG77"/>
<protein>
    <recommendedName>
        <fullName evidence="3">DUF4190 domain-containing protein</fullName>
    </recommendedName>
</protein>
<evidence type="ECO:0000256" key="1">
    <source>
        <dbReference type="SAM" id="MobiDB-lite"/>
    </source>
</evidence>
<keyword evidence="2" id="KW-1133">Transmembrane helix</keyword>
<feature type="compositionally biased region" description="Pro residues" evidence="1">
    <location>
        <begin position="75"/>
        <end position="85"/>
    </location>
</feature>
<dbReference type="InterPro" id="IPR025241">
    <property type="entry name" value="DUF4190"/>
</dbReference>
<feature type="region of interest" description="Disordered" evidence="1">
    <location>
        <begin position="1"/>
        <end position="119"/>
    </location>
</feature>
<reference evidence="4" key="2">
    <citation type="submission" date="2020-09" db="EMBL/GenBank/DDBJ databases">
        <authorList>
            <person name="Sun Q."/>
            <person name="Ohkuma M."/>
        </authorList>
    </citation>
    <scope>NUCLEOTIDE SEQUENCE</scope>
    <source>
        <strain evidence="4">JCM 4988</strain>
    </source>
</reference>
<name>A0A918QG77_9ACTN</name>
<feature type="transmembrane region" description="Helical" evidence="2">
    <location>
        <begin position="190"/>
        <end position="212"/>
    </location>
</feature>
<organism evidence="4 5">
    <name type="scientific">Streptomyces inusitatus</name>
    <dbReference type="NCBI Taxonomy" id="68221"/>
    <lineage>
        <taxon>Bacteria</taxon>
        <taxon>Bacillati</taxon>
        <taxon>Actinomycetota</taxon>
        <taxon>Actinomycetes</taxon>
        <taxon>Kitasatosporales</taxon>
        <taxon>Streptomycetaceae</taxon>
        <taxon>Streptomyces</taxon>
    </lineage>
</organism>
<dbReference type="Proteomes" id="UP000630936">
    <property type="component" value="Unassembled WGS sequence"/>
</dbReference>
<gene>
    <name evidence="4" type="ORF">GCM10010387_47400</name>
</gene>
<proteinExistence type="predicted"/>
<evidence type="ECO:0000259" key="3">
    <source>
        <dbReference type="Pfam" id="PF13828"/>
    </source>
</evidence>
<keyword evidence="2" id="KW-0812">Transmembrane</keyword>
<accession>A0A918QG77</accession>
<evidence type="ECO:0000256" key="2">
    <source>
        <dbReference type="SAM" id="Phobius"/>
    </source>
</evidence>
<dbReference type="RefSeq" id="WP_190125213.1">
    <property type="nucleotide sequence ID" value="NZ_BMWG01000017.1"/>
</dbReference>
<keyword evidence="5" id="KW-1185">Reference proteome</keyword>
<comment type="caution">
    <text evidence="4">The sequence shown here is derived from an EMBL/GenBank/DDBJ whole genome shotgun (WGS) entry which is preliminary data.</text>
</comment>
<keyword evidence="2" id="KW-0472">Membrane</keyword>
<feature type="transmembrane region" description="Helical" evidence="2">
    <location>
        <begin position="137"/>
        <end position="170"/>
    </location>
</feature>
<feature type="domain" description="DUF4190" evidence="3">
    <location>
        <begin position="135"/>
        <end position="202"/>
    </location>
</feature>
<evidence type="ECO:0000313" key="5">
    <source>
        <dbReference type="Proteomes" id="UP000630936"/>
    </source>
</evidence>
<sequence length="246" mass="24911">MSEHPPKTPGAPEPQDQDPWAPPRQSETGPGPVDMGKPGTPPAAPDSAPAAPDASPQVHDQPTVTSFPAAGTGAVPPPPPAPGGPHPAAAQPFGHSVAPYPGGPDPYGGGHPPYPGYQGYPPTGWQPPAAPSNGMGIAAMVLGILAICLLCVWGIPGIVLGIPAVVFGVLGRKRARRGEANNDGMALTGVILGTIGIVLGAVVVALMVWAVASEWDETDQVNEYDYSNATVLEVERATAPALPGLR</sequence>
<dbReference type="Pfam" id="PF13828">
    <property type="entry name" value="DUF4190"/>
    <property type="match status" value="1"/>
</dbReference>
<dbReference type="EMBL" id="BMWG01000017">
    <property type="protein sequence ID" value="GGZ47570.1"/>
    <property type="molecule type" value="Genomic_DNA"/>
</dbReference>
<evidence type="ECO:0000313" key="4">
    <source>
        <dbReference type="EMBL" id="GGZ47570.1"/>
    </source>
</evidence>
<reference evidence="4" key="1">
    <citation type="journal article" date="2014" name="Int. J. Syst. Evol. Microbiol.">
        <title>Complete genome sequence of Corynebacterium casei LMG S-19264T (=DSM 44701T), isolated from a smear-ripened cheese.</title>
        <authorList>
            <consortium name="US DOE Joint Genome Institute (JGI-PGF)"/>
            <person name="Walter F."/>
            <person name="Albersmeier A."/>
            <person name="Kalinowski J."/>
            <person name="Ruckert C."/>
        </authorList>
    </citation>
    <scope>NUCLEOTIDE SEQUENCE</scope>
    <source>
        <strain evidence="4">JCM 4988</strain>
    </source>
</reference>
<feature type="compositionally biased region" description="Low complexity" evidence="1">
    <location>
        <begin position="45"/>
        <end position="56"/>
    </location>
</feature>